<evidence type="ECO:0000313" key="1">
    <source>
        <dbReference type="EMBL" id="SVC73729.1"/>
    </source>
</evidence>
<dbReference type="AlphaFoldDB" id="A0A382PK02"/>
<gene>
    <name evidence="1" type="ORF">METZ01_LOCUS326583</name>
</gene>
<dbReference type="EMBL" id="UINC01107962">
    <property type="protein sequence ID" value="SVC73729.1"/>
    <property type="molecule type" value="Genomic_DNA"/>
</dbReference>
<feature type="non-terminal residue" evidence="1">
    <location>
        <position position="215"/>
    </location>
</feature>
<sequence length="215" mass="23446">MDPYIAGIDSWFNAGPSHYSATKSEIDLLGVSNVRFEWNQCSDGGLFKIYIWEDNEGIPGDDIFSELQLTDNLAGWNYSIISTTSISVNTDLWVGIREYTATQAIGIDTDNEGCSVVDNGDGWEVLEEGNLAYRLTTCLDDNPAGCFSIGCPESYVCLDDWEYNCVSSDCDCNEETGAWICDDDCNGGSCFLAGCMDSNACNYEPDATVSDESCA</sequence>
<protein>
    <submittedName>
        <fullName evidence="1">Uncharacterized protein</fullName>
    </submittedName>
</protein>
<accession>A0A382PK02</accession>
<name>A0A382PK02_9ZZZZ</name>
<reference evidence="1" key="1">
    <citation type="submission" date="2018-05" db="EMBL/GenBank/DDBJ databases">
        <authorList>
            <person name="Lanie J.A."/>
            <person name="Ng W.-L."/>
            <person name="Kazmierczak K.M."/>
            <person name="Andrzejewski T.M."/>
            <person name="Davidsen T.M."/>
            <person name="Wayne K.J."/>
            <person name="Tettelin H."/>
            <person name="Glass J.I."/>
            <person name="Rusch D."/>
            <person name="Podicherti R."/>
            <person name="Tsui H.-C.T."/>
            <person name="Winkler M.E."/>
        </authorList>
    </citation>
    <scope>NUCLEOTIDE SEQUENCE</scope>
</reference>
<proteinExistence type="predicted"/>
<organism evidence="1">
    <name type="scientific">marine metagenome</name>
    <dbReference type="NCBI Taxonomy" id="408172"/>
    <lineage>
        <taxon>unclassified sequences</taxon>
        <taxon>metagenomes</taxon>
        <taxon>ecological metagenomes</taxon>
    </lineage>
</organism>